<comment type="caution">
    <text evidence="2">The sequence shown here is derived from an EMBL/GenBank/DDBJ whole genome shotgun (WGS) entry which is preliminary data.</text>
</comment>
<name>A0ABS3UBU6_9ACTN</name>
<evidence type="ECO:0008006" key="4">
    <source>
        <dbReference type="Google" id="ProtNLM"/>
    </source>
</evidence>
<protein>
    <recommendedName>
        <fullName evidence="4">DUF559 domain-containing protein</fullName>
    </recommendedName>
</protein>
<dbReference type="Proteomes" id="UP000679690">
    <property type="component" value="Unassembled WGS sequence"/>
</dbReference>
<reference evidence="2 3" key="1">
    <citation type="submission" date="2021-03" db="EMBL/GenBank/DDBJ databases">
        <title>Actinoplanes flavus sp. nov., a novel actinomycete isolated from Coconut Palm rhizosphere soil.</title>
        <authorList>
            <person name="Luo X."/>
        </authorList>
    </citation>
    <scope>NUCLEOTIDE SEQUENCE [LARGE SCALE GENOMIC DNA]</scope>
    <source>
        <strain evidence="2 3">NEAU-H7</strain>
    </source>
</reference>
<evidence type="ECO:0000256" key="1">
    <source>
        <dbReference type="SAM" id="MobiDB-lite"/>
    </source>
</evidence>
<dbReference type="EMBL" id="JAGFNS010000001">
    <property type="protein sequence ID" value="MBO3736255.1"/>
    <property type="molecule type" value="Genomic_DNA"/>
</dbReference>
<accession>A0ABS3UBU6</accession>
<evidence type="ECO:0000313" key="3">
    <source>
        <dbReference type="Proteomes" id="UP000679690"/>
    </source>
</evidence>
<proteinExistence type="predicted"/>
<dbReference type="RefSeq" id="WP_208465390.1">
    <property type="nucleotide sequence ID" value="NZ_JAGFNS010000001.1"/>
</dbReference>
<feature type="compositionally biased region" description="Polar residues" evidence="1">
    <location>
        <begin position="323"/>
        <end position="333"/>
    </location>
</feature>
<organism evidence="2 3">
    <name type="scientific">Actinoplanes flavus</name>
    <dbReference type="NCBI Taxonomy" id="2820290"/>
    <lineage>
        <taxon>Bacteria</taxon>
        <taxon>Bacillati</taxon>
        <taxon>Actinomycetota</taxon>
        <taxon>Actinomycetes</taxon>
        <taxon>Micromonosporales</taxon>
        <taxon>Micromonosporaceae</taxon>
        <taxon>Actinoplanes</taxon>
    </lineage>
</organism>
<feature type="region of interest" description="Disordered" evidence="1">
    <location>
        <begin position="322"/>
        <end position="375"/>
    </location>
</feature>
<feature type="region of interest" description="Disordered" evidence="1">
    <location>
        <begin position="390"/>
        <end position="412"/>
    </location>
</feature>
<evidence type="ECO:0000313" key="2">
    <source>
        <dbReference type="EMBL" id="MBO3736255.1"/>
    </source>
</evidence>
<gene>
    <name evidence="2" type="ORF">J5X75_01825</name>
</gene>
<keyword evidence="3" id="KW-1185">Reference proteome</keyword>
<sequence>MSAETDPPLRELLARQAGVLSRSQALRHLSARMVERRLSSRRWQAAHRGIYVAHTGPIGRDARRWIAVLSTGEDTLLGGLSALETVGFRGFLTDRIDVLVRAGKTPSGPPNGVVVHRTGILPGSDIHLMGGPPGTMPARSLVDAAQWAISDQRAWAIIAAGFQQRLVCADDVRTVLTRMSRAKRRSLISEAVTWSSGGVHSTAEADFLRLCRQAGLPEPRLQHARRGAHGRRNYLDAYFEESRVHVEIDGGQHMDVEHWWADMRRQNELWIPGDRLLRFPAWAVRHRPAEITAQLRAALRPIPFLNASPPSPGSKSLKIRKASVSTTRRTSPHQILDDSPPTAVVRRPRSTAEGVSRTLAERPAAPPQQQHSPTLAAACRSWTFAHRVRWQSAQDSRRNEKHRTCPPNPIGS</sequence>